<accession>Q6Z0V4</accession>
<organism evidence="3 4">
    <name type="scientific">Oryza sativa subsp. japonica</name>
    <name type="common">Rice</name>
    <dbReference type="NCBI Taxonomy" id="39947"/>
    <lineage>
        <taxon>Eukaryota</taxon>
        <taxon>Viridiplantae</taxon>
        <taxon>Streptophyta</taxon>
        <taxon>Embryophyta</taxon>
        <taxon>Tracheophyta</taxon>
        <taxon>Spermatophyta</taxon>
        <taxon>Magnoliopsida</taxon>
        <taxon>Liliopsida</taxon>
        <taxon>Poales</taxon>
        <taxon>Poaceae</taxon>
        <taxon>BOP clade</taxon>
        <taxon>Oryzoideae</taxon>
        <taxon>Oryzeae</taxon>
        <taxon>Oryzinae</taxon>
        <taxon>Oryza</taxon>
        <taxon>Oryza sativa</taxon>
    </lineage>
</organism>
<feature type="region of interest" description="Disordered" evidence="2">
    <location>
        <begin position="79"/>
        <end position="112"/>
    </location>
</feature>
<evidence type="ECO:0000313" key="3">
    <source>
        <dbReference type="EMBL" id="BAD16221.1"/>
    </source>
</evidence>
<name>Q6Z0V4_ORYSJ</name>
<dbReference type="Proteomes" id="UP000000763">
    <property type="component" value="Chromosome 2"/>
</dbReference>
<evidence type="ECO:0000256" key="1">
    <source>
        <dbReference type="SAM" id="Coils"/>
    </source>
</evidence>
<reference evidence="4" key="2">
    <citation type="journal article" date="2008" name="Nucleic Acids Res.">
        <title>The rice annotation project database (RAP-DB): 2008 update.</title>
        <authorList>
            <consortium name="The rice annotation project (RAP)"/>
        </authorList>
    </citation>
    <scope>GENOME REANNOTATION</scope>
    <source>
        <strain evidence="4">cv. Nipponbare</strain>
    </source>
</reference>
<evidence type="ECO:0000256" key="2">
    <source>
        <dbReference type="SAM" id="MobiDB-lite"/>
    </source>
</evidence>
<protein>
    <submittedName>
        <fullName evidence="3">Uncharacterized protein</fullName>
    </submittedName>
</protein>
<dbReference type="EMBL" id="AP005476">
    <property type="protein sequence ID" value="BAD16221.1"/>
    <property type="molecule type" value="Genomic_DNA"/>
</dbReference>
<dbReference type="AlphaFoldDB" id="Q6Z0V4"/>
<gene>
    <name evidence="3" type="primary">OSJNBb0026D20.34</name>
</gene>
<sequence length="112" mass="11726">MEEMNEFRVDMAALKKEVADLKGLKNEVKEIKGLLLDLCKRKEVEEAEVTAAAAAATTVTATAAAAMGTGAQSSAMGADVAQTSTQARGNQQGPESQFAIEVNTVNPTLPMN</sequence>
<keyword evidence="1" id="KW-0175">Coiled coil</keyword>
<proteinExistence type="predicted"/>
<feature type="compositionally biased region" description="Polar residues" evidence="2">
    <location>
        <begin position="79"/>
        <end position="95"/>
    </location>
</feature>
<feature type="compositionally biased region" description="Polar residues" evidence="2">
    <location>
        <begin position="103"/>
        <end position="112"/>
    </location>
</feature>
<feature type="coiled-coil region" evidence="1">
    <location>
        <begin position="4"/>
        <end position="34"/>
    </location>
</feature>
<reference evidence="4" key="1">
    <citation type="journal article" date="2005" name="Nature">
        <title>The map-based sequence of the rice genome.</title>
        <authorList>
            <consortium name="International rice genome sequencing project (IRGSP)"/>
            <person name="Matsumoto T."/>
            <person name="Wu J."/>
            <person name="Kanamori H."/>
            <person name="Katayose Y."/>
            <person name="Fujisawa M."/>
            <person name="Namiki N."/>
            <person name="Mizuno H."/>
            <person name="Yamamoto K."/>
            <person name="Antonio B.A."/>
            <person name="Baba T."/>
            <person name="Sakata K."/>
            <person name="Nagamura Y."/>
            <person name="Aoki H."/>
            <person name="Arikawa K."/>
            <person name="Arita K."/>
            <person name="Bito T."/>
            <person name="Chiden Y."/>
            <person name="Fujitsuka N."/>
            <person name="Fukunaka R."/>
            <person name="Hamada M."/>
            <person name="Harada C."/>
            <person name="Hayashi A."/>
            <person name="Hijishita S."/>
            <person name="Honda M."/>
            <person name="Hosokawa S."/>
            <person name="Ichikawa Y."/>
            <person name="Idonuma A."/>
            <person name="Iijima M."/>
            <person name="Ikeda M."/>
            <person name="Ikeno M."/>
            <person name="Ito K."/>
            <person name="Ito S."/>
            <person name="Ito T."/>
            <person name="Ito Y."/>
            <person name="Ito Y."/>
            <person name="Iwabuchi A."/>
            <person name="Kamiya K."/>
            <person name="Karasawa W."/>
            <person name="Kurita K."/>
            <person name="Katagiri S."/>
            <person name="Kikuta A."/>
            <person name="Kobayashi H."/>
            <person name="Kobayashi N."/>
            <person name="Machita K."/>
            <person name="Maehara T."/>
            <person name="Masukawa M."/>
            <person name="Mizubayashi T."/>
            <person name="Mukai Y."/>
            <person name="Nagasaki H."/>
            <person name="Nagata Y."/>
            <person name="Naito S."/>
            <person name="Nakashima M."/>
            <person name="Nakama Y."/>
            <person name="Nakamichi Y."/>
            <person name="Nakamura M."/>
            <person name="Meguro A."/>
            <person name="Negishi M."/>
            <person name="Ohta I."/>
            <person name="Ohta T."/>
            <person name="Okamoto M."/>
            <person name="Ono N."/>
            <person name="Saji S."/>
            <person name="Sakaguchi M."/>
            <person name="Sakai K."/>
            <person name="Shibata M."/>
            <person name="Shimokawa T."/>
            <person name="Song J."/>
            <person name="Takazaki Y."/>
            <person name="Terasawa K."/>
            <person name="Tsugane M."/>
            <person name="Tsuji K."/>
            <person name="Ueda S."/>
            <person name="Waki K."/>
            <person name="Yamagata H."/>
            <person name="Yamamoto M."/>
            <person name="Yamamoto S."/>
            <person name="Yamane H."/>
            <person name="Yoshiki S."/>
            <person name="Yoshihara R."/>
            <person name="Yukawa K."/>
            <person name="Zhong H."/>
            <person name="Yano M."/>
            <person name="Yuan Q."/>
            <person name="Ouyang S."/>
            <person name="Liu J."/>
            <person name="Jones K.M."/>
            <person name="Gansberger K."/>
            <person name="Moffat K."/>
            <person name="Hill J."/>
            <person name="Bera J."/>
            <person name="Fadrosh D."/>
            <person name="Jin S."/>
            <person name="Johri S."/>
            <person name="Kim M."/>
            <person name="Overton L."/>
            <person name="Reardon M."/>
            <person name="Tsitrin T."/>
            <person name="Vuong H."/>
            <person name="Weaver B."/>
            <person name="Ciecko A."/>
            <person name="Tallon L."/>
            <person name="Jackson J."/>
            <person name="Pai G."/>
            <person name="Aken S.V."/>
            <person name="Utterback T."/>
            <person name="Reidmuller S."/>
            <person name="Feldblyum T."/>
            <person name="Hsiao J."/>
            <person name="Zismann V."/>
            <person name="Iobst S."/>
            <person name="de Vazeille A.R."/>
            <person name="Buell C.R."/>
            <person name="Ying K."/>
            <person name="Li Y."/>
            <person name="Lu T."/>
            <person name="Huang Y."/>
            <person name="Zhao Q."/>
            <person name="Feng Q."/>
            <person name="Zhang L."/>
            <person name="Zhu J."/>
            <person name="Weng Q."/>
            <person name="Mu J."/>
            <person name="Lu Y."/>
            <person name="Fan D."/>
            <person name="Liu Y."/>
            <person name="Guan J."/>
            <person name="Zhang Y."/>
            <person name="Yu S."/>
            <person name="Liu X."/>
            <person name="Zhang Y."/>
            <person name="Hong G."/>
            <person name="Han B."/>
            <person name="Choisne N."/>
            <person name="Demange N."/>
            <person name="Orjeda G."/>
            <person name="Samain S."/>
            <person name="Cattolico L."/>
            <person name="Pelletier E."/>
            <person name="Couloux A."/>
            <person name="Segurens B."/>
            <person name="Wincker P."/>
            <person name="D'Hont A."/>
            <person name="Scarpelli C."/>
            <person name="Weissenbach J."/>
            <person name="Salanoubat M."/>
            <person name="Quetier F."/>
            <person name="Yu Y."/>
            <person name="Kim H.R."/>
            <person name="Rambo T."/>
            <person name="Currie J."/>
            <person name="Collura K."/>
            <person name="Luo M."/>
            <person name="Yang T."/>
            <person name="Ammiraju J.S.S."/>
            <person name="Engler F."/>
            <person name="Soderlund C."/>
            <person name="Wing R.A."/>
            <person name="Palmer L.E."/>
            <person name="de la Bastide M."/>
            <person name="Spiegel L."/>
            <person name="Nascimento L."/>
            <person name="Zutavern T."/>
            <person name="O'Shaughnessy A."/>
            <person name="Dike S."/>
            <person name="Dedhia N."/>
            <person name="Preston R."/>
            <person name="Balija V."/>
            <person name="McCombie W.R."/>
            <person name="Chow T."/>
            <person name="Chen H."/>
            <person name="Chung M."/>
            <person name="Chen C."/>
            <person name="Shaw J."/>
            <person name="Wu H."/>
            <person name="Hsiao K."/>
            <person name="Chao Y."/>
            <person name="Chu M."/>
            <person name="Cheng C."/>
            <person name="Hour A."/>
            <person name="Lee P."/>
            <person name="Lin S."/>
            <person name="Lin Y."/>
            <person name="Liou J."/>
            <person name="Liu S."/>
            <person name="Hsing Y."/>
            <person name="Raghuvanshi S."/>
            <person name="Mohanty A."/>
            <person name="Bharti A.K."/>
            <person name="Gaur A."/>
            <person name="Gupta V."/>
            <person name="Kumar D."/>
            <person name="Ravi V."/>
            <person name="Vij S."/>
            <person name="Kapur A."/>
            <person name="Khurana P."/>
            <person name="Khurana P."/>
            <person name="Khurana J.P."/>
            <person name="Tyagi A.K."/>
            <person name="Gaikwad K."/>
            <person name="Singh A."/>
            <person name="Dalal V."/>
            <person name="Srivastava S."/>
            <person name="Dixit A."/>
            <person name="Pal A.K."/>
            <person name="Ghazi I.A."/>
            <person name="Yadav M."/>
            <person name="Pandit A."/>
            <person name="Bhargava A."/>
            <person name="Sureshbabu K."/>
            <person name="Batra K."/>
            <person name="Sharma T.R."/>
            <person name="Mohapatra T."/>
            <person name="Singh N.K."/>
            <person name="Messing J."/>
            <person name="Nelson A.B."/>
            <person name="Fuks G."/>
            <person name="Kavchok S."/>
            <person name="Keizer G."/>
            <person name="Linton E."/>
            <person name="Llaca V."/>
            <person name="Song R."/>
            <person name="Tanyolac B."/>
            <person name="Young S."/>
            <person name="Ho-Il K."/>
            <person name="Hahn J.H."/>
            <person name="Sangsakoo G."/>
            <person name="Vanavichit A."/>
            <person name="de Mattos Luiz.A.T."/>
            <person name="Zimmer P.D."/>
            <person name="Malone G."/>
            <person name="Dellagostin O."/>
            <person name="de Oliveira A.C."/>
            <person name="Bevan M."/>
            <person name="Bancroft I."/>
            <person name="Minx P."/>
            <person name="Cordum H."/>
            <person name="Wilson R."/>
            <person name="Cheng Z."/>
            <person name="Jin W."/>
            <person name="Jiang J."/>
            <person name="Leong S.A."/>
            <person name="Iwama H."/>
            <person name="Gojobori T."/>
            <person name="Itoh T."/>
            <person name="Niimura Y."/>
            <person name="Fujii Y."/>
            <person name="Habara T."/>
            <person name="Sakai H."/>
            <person name="Sato Y."/>
            <person name="Wilson G."/>
            <person name="Kumar K."/>
            <person name="McCouch S."/>
            <person name="Juretic N."/>
            <person name="Hoen D."/>
            <person name="Wright S."/>
            <person name="Bruskiewich R."/>
            <person name="Bureau T."/>
            <person name="Miyao A."/>
            <person name="Hirochika H."/>
            <person name="Nishikawa T."/>
            <person name="Kadowaki K."/>
            <person name="Sugiura M."/>
            <person name="Burr B."/>
            <person name="Sasaki T."/>
        </authorList>
    </citation>
    <scope>NUCLEOTIDE SEQUENCE [LARGE SCALE GENOMIC DNA]</scope>
    <source>
        <strain evidence="4">cv. Nipponbare</strain>
    </source>
</reference>
<evidence type="ECO:0000313" key="4">
    <source>
        <dbReference type="Proteomes" id="UP000000763"/>
    </source>
</evidence>